<dbReference type="InterPro" id="IPR000253">
    <property type="entry name" value="FHA_dom"/>
</dbReference>
<sequence length="189" mass="19897">MARLIISRDAIVVQEAELGAGRTTIGRHPHNDIVIGHQAVSARHAAVTRIDGVIMLEDLDSSNGTFLNGQRIERAVLADGDRVAIANYQLEYCAAAVVAAAAIGGIEVLNGASAGKTLSLTKPLTTLGSPGVLVVVVTRQADGYYIAQMQGVVDAMVNGEQVGKAPRQLRHGDELELTGTRMRFTARSG</sequence>
<dbReference type="SUPFAM" id="SSF49879">
    <property type="entry name" value="SMAD/FHA domain"/>
    <property type="match status" value="2"/>
</dbReference>
<dbReference type="PANTHER" id="PTHR23308">
    <property type="entry name" value="NUCLEAR INHIBITOR OF PROTEIN PHOSPHATASE-1"/>
    <property type="match status" value="1"/>
</dbReference>
<dbReference type="Gene3D" id="2.60.200.20">
    <property type="match status" value="1"/>
</dbReference>
<gene>
    <name evidence="2" type="ORF">CR105_04440</name>
</gene>
<dbReference type="EMBL" id="PDOC01000002">
    <property type="protein sequence ID" value="PIL46331.1"/>
    <property type="molecule type" value="Genomic_DNA"/>
</dbReference>
<dbReference type="InterPro" id="IPR008984">
    <property type="entry name" value="SMAD_FHA_dom_sf"/>
</dbReference>
<dbReference type="Proteomes" id="UP000230390">
    <property type="component" value="Unassembled WGS sequence"/>
</dbReference>
<protein>
    <submittedName>
        <fullName evidence="2">Phosphopeptide-binding protein</fullName>
    </submittedName>
</protein>
<organism evidence="2 3">
    <name type="scientific">Massilia eurypsychrophila</name>
    <dbReference type="NCBI Taxonomy" id="1485217"/>
    <lineage>
        <taxon>Bacteria</taxon>
        <taxon>Pseudomonadati</taxon>
        <taxon>Pseudomonadota</taxon>
        <taxon>Betaproteobacteria</taxon>
        <taxon>Burkholderiales</taxon>
        <taxon>Oxalobacteraceae</taxon>
        <taxon>Telluria group</taxon>
        <taxon>Massilia</taxon>
    </lineage>
</organism>
<dbReference type="AlphaFoldDB" id="A0A2G8TJV7"/>
<proteinExistence type="predicted"/>
<evidence type="ECO:0000313" key="2">
    <source>
        <dbReference type="EMBL" id="PIL46331.1"/>
    </source>
</evidence>
<name>A0A2G8TJV7_9BURK</name>
<dbReference type="PROSITE" id="PS50006">
    <property type="entry name" value="FHA_DOMAIN"/>
    <property type="match status" value="1"/>
</dbReference>
<evidence type="ECO:0000259" key="1">
    <source>
        <dbReference type="PROSITE" id="PS50006"/>
    </source>
</evidence>
<feature type="domain" description="FHA" evidence="1">
    <location>
        <begin position="23"/>
        <end position="72"/>
    </location>
</feature>
<dbReference type="SMART" id="SM00240">
    <property type="entry name" value="FHA"/>
    <property type="match status" value="1"/>
</dbReference>
<accession>A0A2G8TJV7</accession>
<dbReference type="InterPro" id="IPR050923">
    <property type="entry name" value="Cell_Proc_Reg/RNA_Proc"/>
</dbReference>
<dbReference type="CDD" id="cd00060">
    <property type="entry name" value="FHA"/>
    <property type="match status" value="1"/>
</dbReference>
<comment type="caution">
    <text evidence="2">The sequence shown here is derived from an EMBL/GenBank/DDBJ whole genome shotgun (WGS) entry which is preliminary data.</text>
</comment>
<dbReference type="Pfam" id="PF00498">
    <property type="entry name" value="FHA"/>
    <property type="match status" value="1"/>
</dbReference>
<keyword evidence="3" id="KW-1185">Reference proteome</keyword>
<dbReference type="RefSeq" id="WP_099787221.1">
    <property type="nucleotide sequence ID" value="NZ_JBHLYV010000001.1"/>
</dbReference>
<reference evidence="2 3" key="1">
    <citation type="submission" date="2017-10" db="EMBL/GenBank/DDBJ databases">
        <title>Massilia psychrophilum sp. nov., a novel purple-pigmented bacterium isolated from Tianshan glacier, Xinjiang Municipality, China.</title>
        <authorList>
            <person name="Wang H."/>
        </authorList>
    </citation>
    <scope>NUCLEOTIDE SEQUENCE [LARGE SCALE GENOMIC DNA]</scope>
    <source>
        <strain evidence="2 3">JCM 30074</strain>
    </source>
</reference>
<dbReference type="OrthoDB" id="151099at2"/>
<evidence type="ECO:0000313" key="3">
    <source>
        <dbReference type="Proteomes" id="UP000230390"/>
    </source>
</evidence>